<dbReference type="EMBL" id="PFEE01000021">
    <property type="protein sequence ID" value="PJE63868.1"/>
    <property type="molecule type" value="Genomic_DNA"/>
</dbReference>
<comment type="caution">
    <text evidence="6">The sequence shown here is derived from an EMBL/GenBank/DDBJ whole genome shotgun (WGS) entry which is preliminary data.</text>
</comment>
<reference evidence="7" key="1">
    <citation type="submission" date="2017-09" db="EMBL/GenBank/DDBJ databases">
        <title>Depth-based differentiation of microbial function through sediment-hosted aquifers and enrichment of novel symbionts in the deep terrestrial subsurface.</title>
        <authorList>
            <person name="Probst A.J."/>
            <person name="Ladd B."/>
            <person name="Jarett J.K."/>
            <person name="Geller-Mcgrath D.E."/>
            <person name="Sieber C.M.K."/>
            <person name="Emerson J.B."/>
            <person name="Anantharaman K."/>
            <person name="Thomas B.C."/>
            <person name="Malmstrom R."/>
            <person name="Stieglmeier M."/>
            <person name="Klingl A."/>
            <person name="Woyke T."/>
            <person name="Ryan C.M."/>
            <person name="Banfield J.F."/>
        </authorList>
    </citation>
    <scope>NUCLEOTIDE SEQUENCE [LARGE SCALE GENOMIC DNA]</scope>
</reference>
<dbReference type="InterPro" id="IPR038380">
    <property type="entry name" value="Ribosomal_bS21_sf"/>
</dbReference>
<dbReference type="InterPro" id="IPR001911">
    <property type="entry name" value="Ribosomal_bS21"/>
</dbReference>
<evidence type="ECO:0000313" key="6">
    <source>
        <dbReference type="EMBL" id="PJE63868.1"/>
    </source>
</evidence>
<keyword evidence="3 5" id="KW-0687">Ribonucleoprotein</keyword>
<dbReference type="GO" id="GO:0005840">
    <property type="term" value="C:ribosome"/>
    <property type="evidence" value="ECO:0007669"/>
    <property type="project" value="UniProtKB-KW"/>
</dbReference>
<dbReference type="NCBIfam" id="TIGR00030">
    <property type="entry name" value="S21p"/>
    <property type="match status" value="1"/>
</dbReference>
<protein>
    <recommendedName>
        <fullName evidence="4 5">Small ribosomal subunit protein bS21</fullName>
    </recommendedName>
</protein>
<evidence type="ECO:0000256" key="5">
    <source>
        <dbReference type="HAMAP-Rule" id="MF_00358"/>
    </source>
</evidence>
<keyword evidence="2 5" id="KW-0689">Ribosomal protein</keyword>
<organism evidence="6 7">
    <name type="scientific">Candidatus Roizmanbacteria bacterium CG10_big_fil_rev_8_21_14_0_10_45_7</name>
    <dbReference type="NCBI Taxonomy" id="1974854"/>
    <lineage>
        <taxon>Bacteria</taxon>
        <taxon>Candidatus Roizmaniibacteriota</taxon>
    </lineage>
</organism>
<evidence type="ECO:0000256" key="3">
    <source>
        <dbReference type="ARBA" id="ARBA00023274"/>
    </source>
</evidence>
<dbReference type="GO" id="GO:0006412">
    <property type="term" value="P:translation"/>
    <property type="evidence" value="ECO:0007669"/>
    <property type="project" value="UniProtKB-UniRule"/>
</dbReference>
<dbReference type="HAMAP" id="MF_00358">
    <property type="entry name" value="Ribosomal_bS21"/>
    <property type="match status" value="1"/>
</dbReference>
<dbReference type="GO" id="GO:0003735">
    <property type="term" value="F:structural constituent of ribosome"/>
    <property type="evidence" value="ECO:0007669"/>
    <property type="project" value="InterPro"/>
</dbReference>
<name>A0A2M8KVB3_9BACT</name>
<dbReference type="AlphaFoldDB" id="A0A2M8KVB3"/>
<proteinExistence type="inferred from homology"/>
<dbReference type="GO" id="GO:1990904">
    <property type="term" value="C:ribonucleoprotein complex"/>
    <property type="evidence" value="ECO:0007669"/>
    <property type="project" value="UniProtKB-KW"/>
</dbReference>
<sequence>MFLMVAVIKSKGQSKDSMLRRFIKKVNDEGYIDVLKNRTFYHPPSMVKKEKAKELSKRKRSFRD</sequence>
<evidence type="ECO:0000313" key="7">
    <source>
        <dbReference type="Proteomes" id="UP000231569"/>
    </source>
</evidence>
<dbReference type="Proteomes" id="UP000231569">
    <property type="component" value="Unassembled WGS sequence"/>
</dbReference>
<gene>
    <name evidence="5 6" type="primary">rpsU</name>
    <name evidence="6" type="ORF">COU89_00945</name>
</gene>
<comment type="similarity">
    <text evidence="1 5">Belongs to the bacterial ribosomal protein bS21 family.</text>
</comment>
<dbReference type="Pfam" id="PF01165">
    <property type="entry name" value="Ribosomal_S21"/>
    <property type="match status" value="1"/>
</dbReference>
<evidence type="ECO:0000256" key="2">
    <source>
        <dbReference type="ARBA" id="ARBA00022980"/>
    </source>
</evidence>
<dbReference type="Gene3D" id="1.20.5.1150">
    <property type="entry name" value="Ribosomal protein S8"/>
    <property type="match status" value="1"/>
</dbReference>
<accession>A0A2M8KVB3</accession>
<evidence type="ECO:0000256" key="4">
    <source>
        <dbReference type="ARBA" id="ARBA00035135"/>
    </source>
</evidence>
<evidence type="ECO:0000256" key="1">
    <source>
        <dbReference type="ARBA" id="ARBA00006640"/>
    </source>
</evidence>